<accession>A0A1H3NPD4</accession>
<reference evidence="2" key="1">
    <citation type="submission" date="2016-10" db="EMBL/GenBank/DDBJ databases">
        <authorList>
            <person name="Varghese N."/>
            <person name="Submissions S."/>
        </authorList>
    </citation>
    <scope>NUCLEOTIDE SEQUENCE [LARGE SCALE GENOMIC DNA]</scope>
    <source>
        <strain evidence="2">CGMCC 1.8975</strain>
    </source>
</reference>
<sequence length="229" mass="24732">MLAKDPIAEYPFAQAALWQRCLDLLPALDRDAALLAPRGVTAARIAQFKHDTEEFGDMDPDTVMVQQGVTVTEGKDAVRIALETAMQQVLGIIASQDDPRSARYKRFGASSITAMSDAKLHLGATMLTKQGRRYLAEYAGVGLTEAMLADIDTQNAAFVDFLADRREAESSRAGATQGRVRFANGLYRQLVQLCAVGEAYWRLTDAAKAAEYVVNPGVPTAAAPRPVVG</sequence>
<proteinExistence type="predicted"/>
<evidence type="ECO:0000313" key="2">
    <source>
        <dbReference type="Proteomes" id="UP000199249"/>
    </source>
</evidence>
<dbReference type="OrthoDB" id="1242093at2"/>
<keyword evidence="2" id="KW-1185">Reference proteome</keyword>
<gene>
    <name evidence="1" type="ORF">SAMN04488069_11822</name>
</gene>
<dbReference type="EMBL" id="FNOV01000018">
    <property type="protein sequence ID" value="SDY90684.1"/>
    <property type="molecule type" value="Genomic_DNA"/>
</dbReference>
<organism evidence="1 2">
    <name type="scientific">Hymenobacter psychrophilus</name>
    <dbReference type="NCBI Taxonomy" id="651662"/>
    <lineage>
        <taxon>Bacteria</taxon>
        <taxon>Pseudomonadati</taxon>
        <taxon>Bacteroidota</taxon>
        <taxon>Cytophagia</taxon>
        <taxon>Cytophagales</taxon>
        <taxon>Hymenobacteraceae</taxon>
        <taxon>Hymenobacter</taxon>
    </lineage>
</organism>
<dbReference type="Proteomes" id="UP000199249">
    <property type="component" value="Unassembled WGS sequence"/>
</dbReference>
<dbReference type="AlphaFoldDB" id="A0A1H3NPD4"/>
<dbReference type="RefSeq" id="WP_092743503.1">
    <property type="nucleotide sequence ID" value="NZ_FNOV01000018.1"/>
</dbReference>
<name>A0A1H3NPD4_9BACT</name>
<protein>
    <submittedName>
        <fullName evidence="1">Uncharacterized protein</fullName>
    </submittedName>
</protein>
<evidence type="ECO:0000313" key="1">
    <source>
        <dbReference type="EMBL" id="SDY90684.1"/>
    </source>
</evidence>